<evidence type="ECO:0000256" key="1">
    <source>
        <dbReference type="SAM" id="Phobius"/>
    </source>
</evidence>
<evidence type="ECO:0000313" key="2">
    <source>
        <dbReference type="EMBL" id="PFG49466.1"/>
    </source>
</evidence>
<dbReference type="EMBL" id="PDJK01000002">
    <property type="protein sequence ID" value="PFG49466.1"/>
    <property type="molecule type" value="Genomic_DNA"/>
</dbReference>
<keyword evidence="3" id="KW-1185">Reference proteome</keyword>
<sequence length="35" mass="3793">MHSTSAQLTTVQRTWITTYATAFTLLAIIVLGLLG</sequence>
<protein>
    <submittedName>
        <fullName evidence="2">Uncharacterized protein</fullName>
    </submittedName>
</protein>
<proteinExistence type="predicted"/>
<evidence type="ECO:0000313" key="3">
    <source>
        <dbReference type="Proteomes" id="UP000243542"/>
    </source>
</evidence>
<keyword evidence="1" id="KW-1133">Transmembrane helix</keyword>
<keyword evidence="1" id="KW-0472">Membrane</keyword>
<reference evidence="2 3" key="1">
    <citation type="submission" date="2017-10" db="EMBL/GenBank/DDBJ databases">
        <title>Sequencing the genomes of 1000 actinobacteria strains.</title>
        <authorList>
            <person name="Klenk H.-P."/>
        </authorList>
    </citation>
    <scope>NUCLEOTIDE SEQUENCE [LARGE SCALE GENOMIC DNA]</scope>
    <source>
        <strain evidence="2 3">DSM 46092</strain>
    </source>
</reference>
<feature type="transmembrane region" description="Helical" evidence="1">
    <location>
        <begin position="15"/>
        <end position="34"/>
    </location>
</feature>
<name>A0A2A9FFC1_9PSEU</name>
<accession>A0A2A9FFC1</accession>
<organism evidence="2 3">
    <name type="scientific">Amycolatopsis sulphurea</name>
    <dbReference type="NCBI Taxonomy" id="76022"/>
    <lineage>
        <taxon>Bacteria</taxon>
        <taxon>Bacillati</taxon>
        <taxon>Actinomycetota</taxon>
        <taxon>Actinomycetes</taxon>
        <taxon>Pseudonocardiales</taxon>
        <taxon>Pseudonocardiaceae</taxon>
        <taxon>Amycolatopsis</taxon>
    </lineage>
</organism>
<dbReference type="Proteomes" id="UP000243542">
    <property type="component" value="Unassembled WGS sequence"/>
</dbReference>
<comment type="caution">
    <text evidence="2">The sequence shown here is derived from an EMBL/GenBank/DDBJ whole genome shotgun (WGS) entry which is preliminary data.</text>
</comment>
<keyword evidence="1" id="KW-0812">Transmembrane</keyword>
<gene>
    <name evidence="2" type="ORF">ATK36_4624</name>
</gene>
<dbReference type="AlphaFoldDB" id="A0A2A9FFC1"/>